<dbReference type="InterPro" id="IPR013783">
    <property type="entry name" value="Ig-like_fold"/>
</dbReference>
<evidence type="ECO:0000256" key="4">
    <source>
        <dbReference type="ARBA" id="ARBA00022525"/>
    </source>
</evidence>
<dbReference type="InterPro" id="IPR013106">
    <property type="entry name" value="Ig_V-set"/>
</dbReference>
<dbReference type="SMART" id="SM00406">
    <property type="entry name" value="IGv"/>
    <property type="match status" value="1"/>
</dbReference>
<dbReference type="Pfam" id="PF07686">
    <property type="entry name" value="V-set"/>
    <property type="match status" value="1"/>
</dbReference>
<evidence type="ECO:0000256" key="6">
    <source>
        <dbReference type="ARBA" id="ARBA00022859"/>
    </source>
</evidence>
<keyword evidence="3" id="KW-1003">Cell membrane</keyword>
<dbReference type="Proteomes" id="UP000694417">
    <property type="component" value="Unplaced"/>
</dbReference>
<dbReference type="InterPro" id="IPR036179">
    <property type="entry name" value="Ig-like_dom_sf"/>
</dbReference>
<reference evidence="10" key="1">
    <citation type="submission" date="2025-08" db="UniProtKB">
        <authorList>
            <consortium name="Ensembl"/>
        </authorList>
    </citation>
    <scope>IDENTIFICATION</scope>
</reference>
<evidence type="ECO:0000259" key="9">
    <source>
        <dbReference type="PROSITE" id="PS50835"/>
    </source>
</evidence>
<evidence type="ECO:0000256" key="1">
    <source>
        <dbReference type="ARBA" id="ARBA00004236"/>
    </source>
</evidence>
<evidence type="ECO:0000313" key="10">
    <source>
        <dbReference type="Ensembl" id="ENSUPAP00010025972.1"/>
    </source>
</evidence>
<keyword evidence="6" id="KW-0391">Immunity</keyword>
<comment type="subcellular location">
    <subcellularLocation>
        <location evidence="1">Cell membrane</location>
    </subcellularLocation>
    <subcellularLocation>
        <location evidence="2">Secreted</location>
    </subcellularLocation>
</comment>
<keyword evidence="4" id="KW-0964">Secreted</keyword>
<keyword evidence="11" id="KW-1185">Reference proteome</keyword>
<proteinExistence type="predicted"/>
<dbReference type="GeneTree" id="ENSGT00940000153120"/>
<reference evidence="10" key="2">
    <citation type="submission" date="2025-09" db="UniProtKB">
        <authorList>
            <consortium name="Ensembl"/>
        </authorList>
    </citation>
    <scope>IDENTIFICATION</scope>
</reference>
<dbReference type="InterPro" id="IPR050150">
    <property type="entry name" value="IgV_Light_Chain"/>
</dbReference>
<keyword evidence="8" id="KW-0393">Immunoglobulin domain</keyword>
<dbReference type="InterPro" id="IPR003599">
    <property type="entry name" value="Ig_sub"/>
</dbReference>
<dbReference type="FunFam" id="2.60.40.10:FF:000620">
    <property type="entry name" value="Immunoglobulin lambda locus"/>
    <property type="match status" value="1"/>
</dbReference>
<evidence type="ECO:0000256" key="8">
    <source>
        <dbReference type="ARBA" id="ARBA00023319"/>
    </source>
</evidence>
<dbReference type="SMART" id="SM00409">
    <property type="entry name" value="IG"/>
    <property type="match status" value="1"/>
</dbReference>
<organism evidence="10 11">
    <name type="scientific">Urocitellus parryii</name>
    <name type="common">Arctic ground squirrel</name>
    <name type="synonym">Spermophilus parryii</name>
    <dbReference type="NCBI Taxonomy" id="9999"/>
    <lineage>
        <taxon>Eukaryota</taxon>
        <taxon>Metazoa</taxon>
        <taxon>Chordata</taxon>
        <taxon>Craniata</taxon>
        <taxon>Vertebrata</taxon>
        <taxon>Euteleostomi</taxon>
        <taxon>Mammalia</taxon>
        <taxon>Eutheria</taxon>
        <taxon>Euarchontoglires</taxon>
        <taxon>Glires</taxon>
        <taxon>Rodentia</taxon>
        <taxon>Sciuromorpha</taxon>
        <taxon>Sciuridae</taxon>
        <taxon>Xerinae</taxon>
        <taxon>Marmotini</taxon>
        <taxon>Urocitellus</taxon>
    </lineage>
</organism>
<sequence length="156" mass="17034">ETCSVSSPWSCVQDCLSSAASYVLTQPSSVSVAPGQTATITCESNSIGSHLVHWYQQKPTQAPLLVIYKDNSNRPSGIPDRFSGSNSGNTATLTISGAQAGDEADYYCQVWDEQRSSLSVNIKLFILLITHVNLRIKCIKKHSMLDIQVILQQSEK</sequence>
<keyword evidence="5" id="KW-0732">Signal</keyword>
<dbReference type="GO" id="GO:0005886">
    <property type="term" value="C:plasma membrane"/>
    <property type="evidence" value="ECO:0007669"/>
    <property type="project" value="UniProtKB-SubCell"/>
</dbReference>
<evidence type="ECO:0000256" key="2">
    <source>
        <dbReference type="ARBA" id="ARBA00004613"/>
    </source>
</evidence>
<dbReference type="Gene3D" id="2.60.40.10">
    <property type="entry name" value="Immunoglobulins"/>
    <property type="match status" value="1"/>
</dbReference>
<dbReference type="SUPFAM" id="SSF48726">
    <property type="entry name" value="Immunoglobulin"/>
    <property type="match status" value="1"/>
</dbReference>
<feature type="domain" description="Ig-like" evidence="9">
    <location>
        <begin position="21"/>
        <end position="119"/>
    </location>
</feature>
<evidence type="ECO:0000256" key="5">
    <source>
        <dbReference type="ARBA" id="ARBA00022729"/>
    </source>
</evidence>
<protein>
    <recommendedName>
        <fullName evidence="9">Ig-like domain-containing protein</fullName>
    </recommendedName>
</protein>
<dbReference type="GO" id="GO:0002376">
    <property type="term" value="P:immune system process"/>
    <property type="evidence" value="ECO:0007669"/>
    <property type="project" value="UniProtKB-KW"/>
</dbReference>
<dbReference type="PANTHER" id="PTHR23267">
    <property type="entry name" value="IMMUNOGLOBULIN LIGHT CHAIN"/>
    <property type="match status" value="1"/>
</dbReference>
<dbReference type="GO" id="GO:0005576">
    <property type="term" value="C:extracellular region"/>
    <property type="evidence" value="ECO:0007669"/>
    <property type="project" value="UniProtKB-SubCell"/>
</dbReference>
<dbReference type="Ensembl" id="ENSUPAT00010029553.1">
    <property type="protein sequence ID" value="ENSUPAP00010025972.1"/>
    <property type="gene ID" value="ENSUPAG00010020525.1"/>
</dbReference>
<accession>A0A8D2IC35</accession>
<name>A0A8D2IC35_UROPR</name>
<evidence type="ECO:0000256" key="3">
    <source>
        <dbReference type="ARBA" id="ARBA00022475"/>
    </source>
</evidence>
<evidence type="ECO:0000256" key="7">
    <source>
        <dbReference type="ARBA" id="ARBA00023136"/>
    </source>
</evidence>
<evidence type="ECO:0000313" key="11">
    <source>
        <dbReference type="Proteomes" id="UP000694417"/>
    </source>
</evidence>
<dbReference type="PROSITE" id="PS50835">
    <property type="entry name" value="IG_LIKE"/>
    <property type="match status" value="1"/>
</dbReference>
<dbReference type="InterPro" id="IPR007110">
    <property type="entry name" value="Ig-like_dom"/>
</dbReference>
<keyword evidence="7" id="KW-0472">Membrane</keyword>
<dbReference type="AlphaFoldDB" id="A0A8D2IC35"/>